<dbReference type="PROSITE" id="PS50850">
    <property type="entry name" value="MFS"/>
    <property type="match status" value="1"/>
</dbReference>
<dbReference type="RefSeq" id="WP_220230470.1">
    <property type="nucleotide sequence ID" value="NZ_JAICBX010000004.1"/>
</dbReference>
<accession>A0AAE2ZPR0</accession>
<feature type="transmembrane region" description="Helical" evidence="4">
    <location>
        <begin position="338"/>
        <end position="360"/>
    </location>
</feature>
<feature type="transmembrane region" description="Helical" evidence="4">
    <location>
        <begin position="366"/>
        <end position="388"/>
    </location>
</feature>
<protein>
    <submittedName>
        <fullName evidence="6">MFS transporter</fullName>
    </submittedName>
</protein>
<dbReference type="InterPro" id="IPR036259">
    <property type="entry name" value="MFS_trans_sf"/>
</dbReference>
<evidence type="ECO:0000256" key="3">
    <source>
        <dbReference type="ARBA" id="ARBA00023136"/>
    </source>
</evidence>
<evidence type="ECO:0000259" key="5">
    <source>
        <dbReference type="PROSITE" id="PS50850"/>
    </source>
</evidence>
<dbReference type="SUPFAM" id="SSF103473">
    <property type="entry name" value="MFS general substrate transporter"/>
    <property type="match status" value="1"/>
</dbReference>
<comment type="caution">
    <text evidence="6">The sequence shown here is derived from an EMBL/GenBank/DDBJ whole genome shotgun (WGS) entry which is preliminary data.</text>
</comment>
<keyword evidence="7" id="KW-1185">Reference proteome</keyword>
<sequence>MILSERQGTISALGIVEIFAWGSTYYLMAVLAGPMSADFGWSPGAITSGISLGLLVSGLAARRVGRIIQARGGRQVLVAGMVMISAGLTVLGLADSFPVYLFAWALLGLGMSASLYDAAFSTLGRHYGSGARSAITILTLWGGFASTVCWPISAFLVESVGWRMACFAYALLHLTVTLPLCWFALPRGVSTATGHDESASGGSRGVNGRFDLRFWCIALAGTVLSVLASIWSIHLITILTAEGYALAAAVGLGTLIGPAQVGARILEMMGRGRHHAIWTMIASTALTLVGFIGLYFQLPAAAALVAYGAGNGLWSIARGSLPLALFGPHDYPRIMGQLATPMLIAAAAAPMLGAFLIEAYSARGTLMVLALGATIPCLAALVLSLDLLKERKDLRKAGAV</sequence>
<evidence type="ECO:0000313" key="7">
    <source>
        <dbReference type="Proteomes" id="UP001196509"/>
    </source>
</evidence>
<gene>
    <name evidence="6" type="ORF">K1W69_21400</name>
</gene>
<feature type="transmembrane region" description="Helical" evidence="4">
    <location>
        <begin position="304"/>
        <end position="326"/>
    </location>
</feature>
<evidence type="ECO:0000313" key="6">
    <source>
        <dbReference type="EMBL" id="MBW8639764.1"/>
    </source>
</evidence>
<evidence type="ECO:0000256" key="1">
    <source>
        <dbReference type="ARBA" id="ARBA00022692"/>
    </source>
</evidence>
<feature type="transmembrane region" description="Helical" evidence="4">
    <location>
        <begin position="135"/>
        <end position="156"/>
    </location>
</feature>
<dbReference type="Gene3D" id="1.20.1250.20">
    <property type="entry name" value="MFS general substrate transporter like domains"/>
    <property type="match status" value="1"/>
</dbReference>
<feature type="transmembrane region" description="Helical" evidence="4">
    <location>
        <begin position="162"/>
        <end position="185"/>
    </location>
</feature>
<feature type="transmembrane region" description="Helical" evidence="4">
    <location>
        <begin position="275"/>
        <end position="298"/>
    </location>
</feature>
<feature type="transmembrane region" description="Helical" evidence="4">
    <location>
        <begin position="12"/>
        <end position="33"/>
    </location>
</feature>
<dbReference type="InterPro" id="IPR050327">
    <property type="entry name" value="Proton-linked_MCT"/>
</dbReference>
<dbReference type="InterPro" id="IPR011701">
    <property type="entry name" value="MFS"/>
</dbReference>
<reference evidence="6" key="1">
    <citation type="submission" date="2021-08" db="EMBL/GenBank/DDBJ databases">
        <title>Hoeflea bacterium WL0058 sp. nov., isolated from the sediment.</title>
        <authorList>
            <person name="Wang L."/>
            <person name="Zhang D."/>
        </authorList>
    </citation>
    <scope>NUCLEOTIDE SEQUENCE</scope>
    <source>
        <strain evidence="6">WL0058</strain>
    </source>
</reference>
<dbReference type="PANTHER" id="PTHR11360">
    <property type="entry name" value="MONOCARBOXYLATE TRANSPORTER"/>
    <property type="match status" value="1"/>
</dbReference>
<dbReference type="AlphaFoldDB" id="A0AAE2ZPR0"/>
<evidence type="ECO:0000256" key="4">
    <source>
        <dbReference type="SAM" id="Phobius"/>
    </source>
</evidence>
<keyword evidence="2 4" id="KW-1133">Transmembrane helix</keyword>
<dbReference type="EMBL" id="JAICBX010000004">
    <property type="protein sequence ID" value="MBW8639764.1"/>
    <property type="molecule type" value="Genomic_DNA"/>
</dbReference>
<dbReference type="Pfam" id="PF07690">
    <property type="entry name" value="MFS_1"/>
    <property type="match status" value="1"/>
</dbReference>
<dbReference type="PANTHER" id="PTHR11360:SF308">
    <property type="entry name" value="BLL3089 PROTEIN"/>
    <property type="match status" value="1"/>
</dbReference>
<name>A0AAE2ZPR0_9HYPH</name>
<dbReference type="InterPro" id="IPR020846">
    <property type="entry name" value="MFS_dom"/>
</dbReference>
<proteinExistence type="predicted"/>
<dbReference type="GO" id="GO:0022857">
    <property type="term" value="F:transmembrane transporter activity"/>
    <property type="evidence" value="ECO:0007669"/>
    <property type="project" value="InterPro"/>
</dbReference>
<keyword evidence="1 4" id="KW-0812">Transmembrane</keyword>
<feature type="domain" description="Major facilitator superfamily (MFS) profile" evidence="5">
    <location>
        <begin position="1"/>
        <end position="392"/>
    </location>
</feature>
<organism evidence="6 7">
    <name type="scientific">Flavimaribacter sediminis</name>
    <dbReference type="NCBI Taxonomy" id="2865987"/>
    <lineage>
        <taxon>Bacteria</taxon>
        <taxon>Pseudomonadati</taxon>
        <taxon>Pseudomonadota</taxon>
        <taxon>Alphaproteobacteria</taxon>
        <taxon>Hyphomicrobiales</taxon>
        <taxon>Rhizobiaceae</taxon>
        <taxon>Flavimaribacter</taxon>
    </lineage>
</organism>
<feature type="transmembrane region" description="Helical" evidence="4">
    <location>
        <begin position="214"/>
        <end position="238"/>
    </location>
</feature>
<feature type="transmembrane region" description="Helical" evidence="4">
    <location>
        <begin position="244"/>
        <end position="263"/>
    </location>
</feature>
<evidence type="ECO:0000256" key="2">
    <source>
        <dbReference type="ARBA" id="ARBA00022989"/>
    </source>
</evidence>
<dbReference type="Proteomes" id="UP001196509">
    <property type="component" value="Unassembled WGS sequence"/>
</dbReference>
<keyword evidence="3 4" id="KW-0472">Membrane</keyword>
<feature type="transmembrane region" description="Helical" evidence="4">
    <location>
        <begin position="76"/>
        <end position="94"/>
    </location>
</feature>
<feature type="transmembrane region" description="Helical" evidence="4">
    <location>
        <begin position="45"/>
        <end position="64"/>
    </location>
</feature>